<name>A0A9W6NWX9_9PSEU</name>
<dbReference type="InterPro" id="IPR037523">
    <property type="entry name" value="VOC_core"/>
</dbReference>
<dbReference type="EMBL" id="BSFQ01000012">
    <property type="protein sequence ID" value="GLL12148.1"/>
    <property type="molecule type" value="Genomic_DNA"/>
</dbReference>
<dbReference type="AlphaFoldDB" id="A0A9W6NWX9"/>
<dbReference type="InterPro" id="IPR051785">
    <property type="entry name" value="MMCE/EMCE_epimerase"/>
</dbReference>
<evidence type="ECO:0000256" key="1">
    <source>
        <dbReference type="ARBA" id="ARBA00022723"/>
    </source>
</evidence>
<evidence type="ECO:0000259" key="2">
    <source>
        <dbReference type="PROSITE" id="PS51819"/>
    </source>
</evidence>
<dbReference type="PROSITE" id="PS51819">
    <property type="entry name" value="VOC"/>
    <property type="match status" value="1"/>
</dbReference>
<dbReference type="Proteomes" id="UP001143463">
    <property type="component" value="Unassembled WGS sequence"/>
</dbReference>
<dbReference type="GO" id="GO:0046491">
    <property type="term" value="P:L-methylmalonyl-CoA metabolic process"/>
    <property type="evidence" value="ECO:0007669"/>
    <property type="project" value="TreeGrafter"/>
</dbReference>
<sequence>MQVNGIHGINIAVKDLDQWTRRYEEIFGLEAKPVDESGFAFPGLRGSNFDIGGFQLNLIASVDEGTSVSRFLERRGEGVFLVSVGVQDVDVATRELQESGLTPVLGEPARGEGHAAVNFTHPRDMAGVQLEFIEVPR</sequence>
<keyword evidence="1" id="KW-0479">Metal-binding</keyword>
<evidence type="ECO:0000313" key="3">
    <source>
        <dbReference type="EMBL" id="GLL12148.1"/>
    </source>
</evidence>
<keyword evidence="4" id="KW-1185">Reference proteome</keyword>
<dbReference type="InterPro" id="IPR029068">
    <property type="entry name" value="Glyas_Bleomycin-R_OHBP_Dase"/>
</dbReference>
<dbReference type="PANTHER" id="PTHR43048">
    <property type="entry name" value="METHYLMALONYL-COA EPIMERASE"/>
    <property type="match status" value="1"/>
</dbReference>
<dbReference type="Gene3D" id="3.10.180.10">
    <property type="entry name" value="2,3-Dihydroxybiphenyl 1,2-Dioxygenase, domain 1"/>
    <property type="match status" value="1"/>
</dbReference>
<protein>
    <recommendedName>
        <fullName evidence="2">VOC domain-containing protein</fullName>
    </recommendedName>
</protein>
<dbReference type="PANTHER" id="PTHR43048:SF3">
    <property type="entry name" value="METHYLMALONYL-COA EPIMERASE, MITOCHONDRIAL"/>
    <property type="match status" value="1"/>
</dbReference>
<accession>A0A9W6NWX9</accession>
<dbReference type="SUPFAM" id="SSF54593">
    <property type="entry name" value="Glyoxalase/Bleomycin resistance protein/Dihydroxybiphenyl dioxygenase"/>
    <property type="match status" value="1"/>
</dbReference>
<dbReference type="Pfam" id="PF00903">
    <property type="entry name" value="Glyoxalase"/>
    <property type="match status" value="1"/>
</dbReference>
<reference evidence="3" key="1">
    <citation type="journal article" date="2014" name="Int. J. Syst. Evol. Microbiol.">
        <title>Complete genome sequence of Corynebacterium casei LMG S-19264T (=DSM 44701T), isolated from a smear-ripened cheese.</title>
        <authorList>
            <consortium name="US DOE Joint Genome Institute (JGI-PGF)"/>
            <person name="Walter F."/>
            <person name="Albersmeier A."/>
            <person name="Kalinowski J."/>
            <person name="Ruckert C."/>
        </authorList>
    </citation>
    <scope>NUCLEOTIDE SEQUENCE</scope>
    <source>
        <strain evidence="3">VKM Ac-1069</strain>
    </source>
</reference>
<feature type="domain" description="VOC" evidence="2">
    <location>
        <begin position="5"/>
        <end position="135"/>
    </location>
</feature>
<organism evidence="3 4">
    <name type="scientific">Pseudonocardia halophobica</name>
    <dbReference type="NCBI Taxonomy" id="29401"/>
    <lineage>
        <taxon>Bacteria</taxon>
        <taxon>Bacillati</taxon>
        <taxon>Actinomycetota</taxon>
        <taxon>Actinomycetes</taxon>
        <taxon>Pseudonocardiales</taxon>
        <taxon>Pseudonocardiaceae</taxon>
        <taxon>Pseudonocardia</taxon>
    </lineage>
</organism>
<evidence type="ECO:0000313" key="4">
    <source>
        <dbReference type="Proteomes" id="UP001143463"/>
    </source>
</evidence>
<comment type="caution">
    <text evidence="3">The sequence shown here is derived from an EMBL/GenBank/DDBJ whole genome shotgun (WGS) entry which is preliminary data.</text>
</comment>
<reference evidence="3" key="2">
    <citation type="submission" date="2023-01" db="EMBL/GenBank/DDBJ databases">
        <authorList>
            <person name="Sun Q."/>
            <person name="Evtushenko L."/>
        </authorList>
    </citation>
    <scope>NUCLEOTIDE SEQUENCE</scope>
    <source>
        <strain evidence="3">VKM Ac-1069</strain>
    </source>
</reference>
<dbReference type="InterPro" id="IPR004360">
    <property type="entry name" value="Glyas_Fos-R_dOase_dom"/>
</dbReference>
<dbReference type="GO" id="GO:0004493">
    <property type="term" value="F:methylmalonyl-CoA epimerase activity"/>
    <property type="evidence" value="ECO:0007669"/>
    <property type="project" value="TreeGrafter"/>
</dbReference>
<proteinExistence type="predicted"/>
<gene>
    <name evidence="3" type="ORF">GCM10017577_32890</name>
</gene>
<dbReference type="RefSeq" id="WP_156067615.1">
    <property type="nucleotide sequence ID" value="NZ_BAAAUZ010000020.1"/>
</dbReference>
<dbReference type="GO" id="GO:0046872">
    <property type="term" value="F:metal ion binding"/>
    <property type="evidence" value="ECO:0007669"/>
    <property type="project" value="UniProtKB-KW"/>
</dbReference>